<evidence type="ECO:0000256" key="11">
    <source>
        <dbReference type="ARBA" id="ARBA00023163"/>
    </source>
</evidence>
<evidence type="ECO:0000313" key="15">
    <source>
        <dbReference type="EMBL" id="KKP05422.1"/>
    </source>
</evidence>
<keyword evidence="8" id="KW-0779">Telomere</keyword>
<keyword evidence="9" id="KW-0805">Transcription regulation</keyword>
<feature type="compositionally biased region" description="Polar residues" evidence="14">
    <location>
        <begin position="9"/>
        <end position="29"/>
    </location>
</feature>
<evidence type="ECO:0000256" key="7">
    <source>
        <dbReference type="ARBA" id="ARBA00022694"/>
    </source>
</evidence>
<keyword evidence="7" id="KW-0819">tRNA processing</keyword>
<comment type="similarity">
    <text evidence="3">Belongs to the GON7 family.</text>
</comment>
<evidence type="ECO:0000256" key="1">
    <source>
        <dbReference type="ARBA" id="ARBA00004123"/>
    </source>
</evidence>
<dbReference type="GO" id="GO:0005634">
    <property type="term" value="C:nucleus"/>
    <property type="evidence" value="ECO:0007669"/>
    <property type="project" value="UniProtKB-SubCell"/>
</dbReference>
<comment type="function">
    <text evidence="13">Component of the EKC/KEOPS complex that is required for the formation of a threonylcarbamoyl group on adenosine at position 37 (t(6)A37) in tRNAs that read codons beginning with adenine. The complex is probably involved in the transfer of the threonylcarbamoyl moiety of threonylcarbamoyl-AMP (TC-AMP) to the N6 group of A37. GON7 likely plays a supporting role to the catalytic subunit KAE1 in the complex. The EKC/KEOPS complex also promotes both telomere uncapping and telomere elongation. The complex is required for efficient recruitment of transcriptional coactivators.</text>
</comment>
<gene>
    <name evidence="15" type="ORF">THAR02_02453</name>
</gene>
<name>A0A0F9ZZN4_TRIHA</name>
<organism evidence="15 16">
    <name type="scientific">Trichoderma harzianum</name>
    <name type="common">Hypocrea lixii</name>
    <dbReference type="NCBI Taxonomy" id="5544"/>
    <lineage>
        <taxon>Eukaryota</taxon>
        <taxon>Fungi</taxon>
        <taxon>Dikarya</taxon>
        <taxon>Ascomycota</taxon>
        <taxon>Pezizomycotina</taxon>
        <taxon>Sordariomycetes</taxon>
        <taxon>Hypocreomycetidae</taxon>
        <taxon>Hypocreales</taxon>
        <taxon>Hypocreaceae</taxon>
        <taxon>Trichoderma</taxon>
    </lineage>
</organism>
<evidence type="ECO:0000256" key="5">
    <source>
        <dbReference type="ARBA" id="ARBA00019746"/>
    </source>
</evidence>
<dbReference type="Proteomes" id="UP000034112">
    <property type="component" value="Unassembled WGS sequence"/>
</dbReference>
<evidence type="ECO:0000256" key="6">
    <source>
        <dbReference type="ARBA" id="ARBA00022454"/>
    </source>
</evidence>
<dbReference type="EMBL" id="JOKZ01000049">
    <property type="protein sequence ID" value="KKP05422.1"/>
    <property type="molecule type" value="Genomic_DNA"/>
</dbReference>
<dbReference type="OrthoDB" id="2288868at2759"/>
<dbReference type="AlphaFoldDB" id="A0A0F9ZZN4"/>
<feature type="compositionally biased region" description="Acidic residues" evidence="14">
    <location>
        <begin position="84"/>
        <end position="100"/>
    </location>
</feature>
<keyword evidence="10" id="KW-0010">Activator</keyword>
<reference evidence="16" key="1">
    <citation type="journal article" date="2015" name="Genome Announc.">
        <title>Draft whole-genome sequence of the biocontrol agent Trichoderma harzianum T6776.</title>
        <authorList>
            <person name="Baroncelli R."/>
            <person name="Piaggeschi G."/>
            <person name="Fiorini L."/>
            <person name="Bertolini E."/>
            <person name="Zapparata A."/>
            <person name="Pe M.E."/>
            <person name="Sarrocco S."/>
            <person name="Vannacci G."/>
        </authorList>
    </citation>
    <scope>NUCLEOTIDE SEQUENCE [LARGE SCALE GENOMIC DNA]</scope>
    <source>
        <strain evidence="16">T6776</strain>
    </source>
</reference>
<evidence type="ECO:0000256" key="14">
    <source>
        <dbReference type="SAM" id="MobiDB-lite"/>
    </source>
</evidence>
<feature type="compositionally biased region" description="Basic and acidic residues" evidence="14">
    <location>
        <begin position="58"/>
        <end position="75"/>
    </location>
</feature>
<comment type="caution">
    <text evidence="15">The sequence shown here is derived from an EMBL/GenBank/DDBJ whole genome shotgun (WGS) entry which is preliminary data.</text>
</comment>
<sequence length="100" mass="10789">MAQPAPSDTALTASYSSPANAPFSITESISAPPALDTPGKSKYLESLRASIGTAQDQINKELTTRMEEDKAREEAAGAVHTVDDEKEEENYGEEVQEEED</sequence>
<dbReference type="Pfam" id="PF08738">
    <property type="entry name" value="Gon7"/>
    <property type="match status" value="1"/>
</dbReference>
<proteinExistence type="inferred from homology"/>
<keyword evidence="11" id="KW-0804">Transcription</keyword>
<evidence type="ECO:0000313" key="16">
    <source>
        <dbReference type="Proteomes" id="UP000034112"/>
    </source>
</evidence>
<evidence type="ECO:0000256" key="9">
    <source>
        <dbReference type="ARBA" id="ARBA00023015"/>
    </source>
</evidence>
<evidence type="ECO:0000256" key="13">
    <source>
        <dbReference type="ARBA" id="ARBA00025393"/>
    </source>
</evidence>
<evidence type="ECO:0000256" key="10">
    <source>
        <dbReference type="ARBA" id="ARBA00023159"/>
    </source>
</evidence>
<comment type="subunit">
    <text evidence="4">Component of the EKC/KEOPS complex composed of at least BUD32, CGI121, GON7, KAE1 and PCC1; the whole complex dimerizes.</text>
</comment>
<evidence type="ECO:0000256" key="8">
    <source>
        <dbReference type="ARBA" id="ARBA00022895"/>
    </source>
</evidence>
<dbReference type="GO" id="GO:0008033">
    <property type="term" value="P:tRNA processing"/>
    <property type="evidence" value="ECO:0007669"/>
    <property type="project" value="UniProtKB-KW"/>
</dbReference>
<evidence type="ECO:0000256" key="3">
    <source>
        <dbReference type="ARBA" id="ARBA00008529"/>
    </source>
</evidence>
<keyword evidence="6" id="KW-0158">Chromosome</keyword>
<dbReference type="InterPro" id="IPR014849">
    <property type="entry name" value="EKC/KEOPS_Gon7"/>
</dbReference>
<dbReference type="OMA" id="PFKVAHT"/>
<keyword evidence="12" id="KW-0539">Nucleus</keyword>
<evidence type="ECO:0000256" key="4">
    <source>
        <dbReference type="ARBA" id="ARBA00011534"/>
    </source>
</evidence>
<evidence type="ECO:0000256" key="12">
    <source>
        <dbReference type="ARBA" id="ARBA00023242"/>
    </source>
</evidence>
<evidence type="ECO:0000256" key="2">
    <source>
        <dbReference type="ARBA" id="ARBA00004574"/>
    </source>
</evidence>
<comment type="subcellular location">
    <subcellularLocation>
        <location evidence="2">Chromosome</location>
        <location evidence="2">Telomere</location>
    </subcellularLocation>
    <subcellularLocation>
        <location evidence="1">Nucleus</location>
    </subcellularLocation>
</comment>
<dbReference type="GO" id="GO:0000781">
    <property type="term" value="C:chromosome, telomeric region"/>
    <property type="evidence" value="ECO:0007669"/>
    <property type="project" value="UniProtKB-SubCell"/>
</dbReference>
<feature type="region of interest" description="Disordered" evidence="14">
    <location>
        <begin position="1"/>
        <end position="100"/>
    </location>
</feature>
<accession>A0A0F9ZZN4</accession>
<protein>
    <recommendedName>
        <fullName evidence="5">EKC/KEOPS complex subunit GON7</fullName>
    </recommendedName>
</protein>